<gene>
    <name evidence="1" type="ORF">EVAR_84499_1</name>
</gene>
<sequence length="215" mass="24180">MSFSHTLAPVCVGGVGLKPTKKVPLKIKLLDRLYYVVGRLYNFTERGQTTHRWPLRYGPESGSKISTVASTVQLPIENRFWDSSCFDSRSTWKVNSFQPPTTSPTTQELYARVEEVSKFMAILSLPRPGDLFLSPAELHKIVLHLPKRKESSVPKQPPSDYPALTCGEDLRACSAEETKPLLSPRQKQYGFRTGHSTTLQLTRALHYLPSEMNCG</sequence>
<organism evidence="1 2">
    <name type="scientific">Eumeta variegata</name>
    <name type="common">Bagworm moth</name>
    <name type="synonym">Eumeta japonica</name>
    <dbReference type="NCBI Taxonomy" id="151549"/>
    <lineage>
        <taxon>Eukaryota</taxon>
        <taxon>Metazoa</taxon>
        <taxon>Ecdysozoa</taxon>
        <taxon>Arthropoda</taxon>
        <taxon>Hexapoda</taxon>
        <taxon>Insecta</taxon>
        <taxon>Pterygota</taxon>
        <taxon>Neoptera</taxon>
        <taxon>Endopterygota</taxon>
        <taxon>Lepidoptera</taxon>
        <taxon>Glossata</taxon>
        <taxon>Ditrysia</taxon>
        <taxon>Tineoidea</taxon>
        <taxon>Psychidae</taxon>
        <taxon>Oiketicinae</taxon>
        <taxon>Eumeta</taxon>
    </lineage>
</organism>
<name>A0A4C1UHK9_EUMVA</name>
<protein>
    <submittedName>
        <fullName evidence="1">Uncharacterized protein</fullName>
    </submittedName>
</protein>
<comment type="caution">
    <text evidence="1">The sequence shown here is derived from an EMBL/GenBank/DDBJ whole genome shotgun (WGS) entry which is preliminary data.</text>
</comment>
<dbReference type="Proteomes" id="UP000299102">
    <property type="component" value="Unassembled WGS sequence"/>
</dbReference>
<evidence type="ECO:0000313" key="2">
    <source>
        <dbReference type="Proteomes" id="UP000299102"/>
    </source>
</evidence>
<dbReference type="OrthoDB" id="412981at2759"/>
<dbReference type="EMBL" id="BGZK01000174">
    <property type="protein sequence ID" value="GBP25941.1"/>
    <property type="molecule type" value="Genomic_DNA"/>
</dbReference>
<reference evidence="1 2" key="1">
    <citation type="journal article" date="2019" name="Commun. Biol.">
        <title>The bagworm genome reveals a unique fibroin gene that provides high tensile strength.</title>
        <authorList>
            <person name="Kono N."/>
            <person name="Nakamura H."/>
            <person name="Ohtoshi R."/>
            <person name="Tomita M."/>
            <person name="Numata K."/>
            <person name="Arakawa K."/>
        </authorList>
    </citation>
    <scope>NUCLEOTIDE SEQUENCE [LARGE SCALE GENOMIC DNA]</scope>
</reference>
<dbReference type="AlphaFoldDB" id="A0A4C1UHK9"/>
<evidence type="ECO:0000313" key="1">
    <source>
        <dbReference type="EMBL" id="GBP25941.1"/>
    </source>
</evidence>
<keyword evidence="2" id="KW-1185">Reference proteome</keyword>
<accession>A0A4C1UHK9</accession>
<proteinExistence type="predicted"/>